<keyword evidence="3" id="KW-0489">Methyltransferase</keyword>
<evidence type="ECO:0000313" key="4">
    <source>
        <dbReference type="Proteomes" id="UP001065593"/>
    </source>
</evidence>
<proteinExistence type="predicted"/>
<dbReference type="Gene3D" id="2.20.25.110">
    <property type="entry name" value="S-adenosyl-L-methionine-dependent methyltransferases"/>
    <property type="match status" value="1"/>
</dbReference>
<dbReference type="Proteomes" id="UP001065593">
    <property type="component" value="Unassembled WGS sequence"/>
</dbReference>
<dbReference type="SUPFAM" id="SSF53335">
    <property type="entry name" value="S-adenosyl-L-methionine-dependent methyltransferases"/>
    <property type="match status" value="1"/>
</dbReference>
<gene>
    <name evidence="3" type="ORF">LYSBPC_26650</name>
</gene>
<dbReference type="EMBL" id="BRZA01000003">
    <property type="protein sequence ID" value="GLC89538.1"/>
    <property type="molecule type" value="Genomic_DNA"/>
</dbReference>
<dbReference type="CDD" id="cd02440">
    <property type="entry name" value="AdoMet_MTases"/>
    <property type="match status" value="1"/>
</dbReference>
<dbReference type="Gene3D" id="3.40.50.150">
    <property type="entry name" value="Vaccinia Virus protein VP39"/>
    <property type="match status" value="1"/>
</dbReference>
<comment type="caution">
    <text evidence="3">The sequence shown here is derived from an EMBL/GenBank/DDBJ whole genome shotgun (WGS) entry which is preliminary data.</text>
</comment>
<dbReference type="InterPro" id="IPR029063">
    <property type="entry name" value="SAM-dependent_MTases_sf"/>
</dbReference>
<dbReference type="GO" id="GO:0008168">
    <property type="term" value="F:methyltransferase activity"/>
    <property type="evidence" value="ECO:0007669"/>
    <property type="project" value="UniProtKB-KW"/>
</dbReference>
<name>A0ABQ5NN46_9BACI</name>
<protein>
    <submittedName>
        <fullName evidence="3">Methyltransferase</fullName>
    </submittedName>
</protein>
<dbReference type="RefSeq" id="WP_264989564.1">
    <property type="nucleotide sequence ID" value="NZ_BRZA01000003.1"/>
</dbReference>
<dbReference type="Pfam" id="PF13649">
    <property type="entry name" value="Methyltransf_25"/>
    <property type="match status" value="1"/>
</dbReference>
<evidence type="ECO:0000259" key="2">
    <source>
        <dbReference type="Pfam" id="PF13649"/>
    </source>
</evidence>
<dbReference type="PANTHER" id="PTHR43861">
    <property type="entry name" value="TRANS-ACONITATE 2-METHYLTRANSFERASE-RELATED"/>
    <property type="match status" value="1"/>
</dbReference>
<feature type="domain" description="Methyltransferase" evidence="2">
    <location>
        <begin position="44"/>
        <end position="139"/>
    </location>
</feature>
<organism evidence="3 4">
    <name type="scientific">Lysinibacillus piscis</name>
    <dbReference type="NCBI Taxonomy" id="2518931"/>
    <lineage>
        <taxon>Bacteria</taxon>
        <taxon>Bacillati</taxon>
        <taxon>Bacillota</taxon>
        <taxon>Bacilli</taxon>
        <taxon>Bacillales</taxon>
        <taxon>Bacillaceae</taxon>
        <taxon>Lysinibacillus</taxon>
    </lineage>
</organism>
<sequence length="255" mass="29080">MSIDIFQNNLTKYDNPSKYDALYNDYQDDLLYILEAVKNVKGPIIELACGTGRLTIPLVREGYEIYGVDIHEGMLNLAIQKATKEGLTIQFERQNCTELALPIQSAFMYMTGNSFQHFLTNASQDALFCSVKAHLTAGGTFIFDTRNPILKELAVAEEVEECYMNSFQQLVTEKSYEVYDHSKQILYCTTDGTISDGEEIVAQYSEAISLRYTYPLELQRLIEAHGFEIVALYGSWKKEEFHKDSPSMIVHCRLK</sequence>
<reference evidence="3" key="1">
    <citation type="submission" date="2022-08" db="EMBL/GenBank/DDBJ databases">
        <title>Draft genome sequence of Lysinibacillus sp. strain KH24.</title>
        <authorList>
            <person name="Kanbe H."/>
            <person name="Itoh H."/>
        </authorList>
    </citation>
    <scope>NUCLEOTIDE SEQUENCE</scope>
    <source>
        <strain evidence="3">KH24</strain>
    </source>
</reference>
<evidence type="ECO:0000313" key="3">
    <source>
        <dbReference type="EMBL" id="GLC89538.1"/>
    </source>
</evidence>
<evidence type="ECO:0000256" key="1">
    <source>
        <dbReference type="ARBA" id="ARBA00022679"/>
    </source>
</evidence>
<keyword evidence="4" id="KW-1185">Reference proteome</keyword>
<accession>A0ABQ5NN46</accession>
<keyword evidence="1" id="KW-0808">Transferase</keyword>
<dbReference type="GO" id="GO:0032259">
    <property type="term" value="P:methylation"/>
    <property type="evidence" value="ECO:0007669"/>
    <property type="project" value="UniProtKB-KW"/>
</dbReference>
<dbReference type="InterPro" id="IPR041698">
    <property type="entry name" value="Methyltransf_25"/>
</dbReference>